<keyword evidence="9" id="KW-0519">Myristate</keyword>
<sequence>MGGIISSLVEIIVLATELSAASGLTIEALLTGEALAALEAEVFSLMTIEGLSGIEALAQLGWTAEQFSNLAYIASTFSTAVGYGIFFQTASGLSSLIAAGIQLGLQVSTVNRGRTERELELLFGTAAKLLHGNLAHHLNPFQWCESLHRDFPKEIEKVDISLRSKLGLIIENGRWVIQTTPTENTDYESGNIVNMYGPPGGANQRVTPDWLLHLILRLNGAQEKSPLCN</sequence>
<dbReference type="GO" id="GO:0043657">
    <property type="term" value="C:host cell"/>
    <property type="evidence" value="ECO:0007669"/>
    <property type="project" value="GOC"/>
</dbReference>
<dbReference type="GO" id="GO:0042025">
    <property type="term" value="C:host cell nucleus"/>
    <property type="evidence" value="ECO:0007669"/>
    <property type="project" value="UniProtKB-SubCell"/>
</dbReference>
<dbReference type="GeneID" id="65103058"/>
<proteinExistence type="inferred from homology"/>
<dbReference type="GO" id="GO:0075732">
    <property type="term" value="P:viral penetration into host nucleus"/>
    <property type="evidence" value="ECO:0007669"/>
    <property type="project" value="UniProtKB-KW"/>
</dbReference>
<evidence type="ECO:0000256" key="12">
    <source>
        <dbReference type="ARBA" id="ARBA00022921"/>
    </source>
</evidence>
<name>A0A6G9LUF7_9POLY</name>
<evidence type="ECO:0000256" key="15">
    <source>
        <dbReference type="ARBA" id="ARBA00023184"/>
    </source>
</evidence>
<evidence type="ECO:0000256" key="18">
    <source>
        <dbReference type="ARBA" id="ARBA00031865"/>
    </source>
</evidence>
<dbReference type="GO" id="GO:0003677">
    <property type="term" value="F:DNA binding"/>
    <property type="evidence" value="ECO:0007669"/>
    <property type="project" value="UniProtKB-KW"/>
</dbReference>
<keyword evidence="10" id="KW-0946">Virion</keyword>
<evidence type="ECO:0000313" key="22">
    <source>
        <dbReference type="Proteomes" id="UP000683295"/>
    </source>
</evidence>
<evidence type="ECO:0000256" key="8">
    <source>
        <dbReference type="ARBA" id="ARBA00022562"/>
    </source>
</evidence>
<evidence type="ECO:0000256" key="14">
    <source>
        <dbReference type="ARBA" id="ARBA00023136"/>
    </source>
</evidence>
<keyword evidence="14" id="KW-0472">Membrane</keyword>
<protein>
    <recommendedName>
        <fullName evidence="5">Minor capsid protein VP2</fullName>
    </recommendedName>
    <alternativeName>
        <fullName evidence="18">Minor structural protein VP2</fullName>
    </alternativeName>
</protein>
<evidence type="ECO:0000256" key="11">
    <source>
        <dbReference type="ARBA" id="ARBA00022870"/>
    </source>
</evidence>
<keyword evidence="15" id="KW-1038">Host endoplasmic reticulum</keyword>
<dbReference type="GO" id="GO:0005198">
    <property type="term" value="F:structural molecule activity"/>
    <property type="evidence" value="ECO:0007669"/>
    <property type="project" value="InterPro"/>
</dbReference>
<evidence type="ECO:0000256" key="3">
    <source>
        <dbReference type="ARBA" id="ARBA00004625"/>
    </source>
</evidence>
<gene>
    <name evidence="19" type="primary">VP2</name>
</gene>
<accession>A0A6G9LUF7</accession>
<dbReference type="EMBL" id="MK671088">
    <property type="protein sequence ID" value="QIQ69324.1"/>
    <property type="molecule type" value="Genomic_DNA"/>
</dbReference>
<keyword evidence="8" id="KW-1048">Host nucleus</keyword>
<keyword evidence="12" id="KW-0426">Late protein</keyword>
<evidence type="ECO:0000313" key="19">
    <source>
        <dbReference type="EMBL" id="QIQ69319.1"/>
    </source>
</evidence>
<dbReference type="GO" id="GO:0044167">
    <property type="term" value="C:host cell endoplasmic reticulum membrane"/>
    <property type="evidence" value="ECO:0007669"/>
    <property type="project" value="UniProtKB-SubCell"/>
</dbReference>
<evidence type="ECO:0000256" key="5">
    <source>
        <dbReference type="ARBA" id="ARBA00022269"/>
    </source>
</evidence>
<dbReference type="GO" id="GO:0046718">
    <property type="term" value="P:symbiont entry into host cell"/>
    <property type="evidence" value="ECO:0007669"/>
    <property type="project" value="UniProtKB-KW"/>
</dbReference>
<evidence type="ECO:0000256" key="10">
    <source>
        <dbReference type="ARBA" id="ARBA00022844"/>
    </source>
</evidence>
<keyword evidence="7" id="KW-0167">Capsid protein</keyword>
<dbReference type="Proteomes" id="UP000683295">
    <property type="component" value="Segment"/>
</dbReference>
<evidence type="ECO:0000256" key="2">
    <source>
        <dbReference type="ARBA" id="ARBA00004328"/>
    </source>
</evidence>
<comment type="similarity">
    <text evidence="4">Belongs to the polyomaviruses capsid protein VP2 family.</text>
</comment>
<evidence type="ECO:0000256" key="7">
    <source>
        <dbReference type="ARBA" id="ARBA00022561"/>
    </source>
</evidence>
<organism evidence="19 22">
    <name type="scientific">Alphapolyomavirus callosciuri</name>
    <dbReference type="NCBI Taxonomy" id="2721748"/>
    <lineage>
        <taxon>Viruses</taxon>
        <taxon>Monodnaviria</taxon>
        <taxon>Shotokuvirae</taxon>
        <taxon>Cossaviricota</taxon>
        <taxon>Papovaviricetes</taxon>
        <taxon>Sepolyvirales</taxon>
        <taxon>Polyomaviridae</taxon>
        <taxon>Alphapolyomavirus</taxon>
    </lineage>
</organism>
<dbReference type="GO" id="GO:0019028">
    <property type="term" value="C:viral capsid"/>
    <property type="evidence" value="ECO:0007669"/>
    <property type="project" value="UniProtKB-KW"/>
</dbReference>
<keyword evidence="17" id="KW-1160">Virus entry into host cell</keyword>
<keyword evidence="22" id="KW-1185">Reference proteome</keyword>
<dbReference type="EMBL" id="MK671089">
    <property type="protein sequence ID" value="QIQ69327.1"/>
    <property type="molecule type" value="Genomic_DNA"/>
</dbReference>
<evidence type="ECO:0000256" key="1">
    <source>
        <dbReference type="ARBA" id="ARBA00004147"/>
    </source>
</evidence>
<dbReference type="Pfam" id="PF00761">
    <property type="entry name" value="Polyoma_coat2"/>
    <property type="match status" value="2"/>
</dbReference>
<dbReference type="EMBL" id="MK671087">
    <property type="protein sequence ID" value="QIQ69319.1"/>
    <property type="molecule type" value="Genomic_DNA"/>
</dbReference>
<dbReference type="InterPro" id="IPR001070">
    <property type="entry name" value="Polyoma_coat_VP2"/>
</dbReference>
<keyword evidence="6" id="KW-1163">Viral penetration into host nucleus</keyword>
<keyword evidence="11" id="KW-1043">Host membrane</keyword>
<evidence type="ECO:0000256" key="13">
    <source>
        <dbReference type="ARBA" id="ARBA00023125"/>
    </source>
</evidence>
<evidence type="ECO:0000256" key="17">
    <source>
        <dbReference type="ARBA" id="ARBA00023296"/>
    </source>
</evidence>
<evidence type="ECO:0000256" key="4">
    <source>
        <dbReference type="ARBA" id="ARBA00006444"/>
    </source>
</evidence>
<dbReference type="KEGG" id="vg:65103058"/>
<keyword evidence="13" id="KW-0238">DNA-binding</keyword>
<evidence type="ECO:0000256" key="16">
    <source>
        <dbReference type="ARBA" id="ARBA00023288"/>
    </source>
</evidence>
<evidence type="ECO:0000313" key="20">
    <source>
        <dbReference type="EMBL" id="QIQ69324.1"/>
    </source>
</evidence>
<keyword evidence="16" id="KW-0449">Lipoprotein</keyword>
<dbReference type="RefSeq" id="YP_010087749.1">
    <property type="nucleotide sequence ID" value="NC_055575.1"/>
</dbReference>
<reference evidence="19" key="1">
    <citation type="journal article" date="2020" name="Virol. J.">
        <title>Search for polyoma-, herpes-, and bornaviruses in squirrels of the family Sciuridae.</title>
        <authorList>
            <person name="Schulze V."/>
            <person name="Lurz P.W.W."/>
            <person name="Ferrari N."/>
            <person name="Romeo C."/>
            <person name="Steele M.A."/>
            <person name="Marino S."/>
            <person name="Mazzamuto M.V."/>
            <person name="Calvignac-Spencer S."/>
            <person name="Schlottau K."/>
            <person name="Beer M."/>
            <person name="Ulrich R.G."/>
            <person name="Ehlers B."/>
        </authorList>
    </citation>
    <scope>NUCLEOTIDE SEQUENCE</scope>
    <source>
        <strain evidence="19">10239_CE449D</strain>
        <strain evidence="20">10271_CE559D</strain>
        <strain evidence="21">10275_CE565D</strain>
    </source>
</reference>
<evidence type="ECO:0000256" key="9">
    <source>
        <dbReference type="ARBA" id="ARBA00022707"/>
    </source>
</evidence>
<comment type="subcellular location">
    <subcellularLocation>
        <location evidence="3">Host endoplasmic reticulum membrane</location>
    </subcellularLocation>
    <subcellularLocation>
        <location evidence="1">Host nucleus</location>
    </subcellularLocation>
    <subcellularLocation>
        <location evidence="2">Virion</location>
    </subcellularLocation>
</comment>
<evidence type="ECO:0000313" key="21">
    <source>
        <dbReference type="EMBL" id="QIQ69327.1"/>
    </source>
</evidence>
<evidence type="ECO:0000256" key="6">
    <source>
        <dbReference type="ARBA" id="ARBA00022524"/>
    </source>
</evidence>